<dbReference type="RefSeq" id="WP_141383735.1">
    <property type="nucleotide sequence ID" value="NZ_JALJZS010000002.1"/>
</dbReference>
<dbReference type="EMBL" id="BJNF01000053">
    <property type="protein sequence ID" value="GEC16087.1"/>
    <property type="molecule type" value="Genomic_DNA"/>
</dbReference>
<dbReference type="AlphaFoldDB" id="A0A4Y3WAN4"/>
<dbReference type="Proteomes" id="UP000318825">
    <property type="component" value="Unassembled WGS sequence"/>
</dbReference>
<reference evidence="1 2" key="1">
    <citation type="submission" date="2019-06" db="EMBL/GenBank/DDBJ databases">
        <title>Whole genome shotgun sequence of Nitrobacter winogradskyi NBRC 14297.</title>
        <authorList>
            <person name="Hosoyama A."/>
            <person name="Uohara A."/>
            <person name="Ohji S."/>
            <person name="Ichikawa N."/>
        </authorList>
    </citation>
    <scope>NUCLEOTIDE SEQUENCE [LARGE SCALE GENOMIC DNA]</scope>
    <source>
        <strain evidence="1 2">NBRC 14297</strain>
    </source>
</reference>
<accession>A0A4Y3WAN4</accession>
<evidence type="ECO:0000313" key="1">
    <source>
        <dbReference type="EMBL" id="GEC16087.1"/>
    </source>
</evidence>
<gene>
    <name evidence="1" type="ORF">NWI01_19790</name>
</gene>
<proteinExistence type="predicted"/>
<sequence>MMTINDDLEKFRQARTMAFKRGFVVRRADDPDDPKPYTLVRLAVETHLATIDEVLEELKRTK</sequence>
<name>A0A4Y3WAN4_NITWI</name>
<comment type="caution">
    <text evidence="1">The sequence shown here is derived from an EMBL/GenBank/DDBJ whole genome shotgun (WGS) entry which is preliminary data.</text>
</comment>
<organism evidence="1 2">
    <name type="scientific">Nitrobacter winogradskyi</name>
    <name type="common">Nitrobacter agilis</name>
    <dbReference type="NCBI Taxonomy" id="913"/>
    <lineage>
        <taxon>Bacteria</taxon>
        <taxon>Pseudomonadati</taxon>
        <taxon>Pseudomonadota</taxon>
        <taxon>Alphaproteobacteria</taxon>
        <taxon>Hyphomicrobiales</taxon>
        <taxon>Nitrobacteraceae</taxon>
        <taxon>Nitrobacter</taxon>
    </lineage>
</organism>
<evidence type="ECO:0000313" key="2">
    <source>
        <dbReference type="Proteomes" id="UP000318825"/>
    </source>
</evidence>
<dbReference type="OrthoDB" id="8265653at2"/>
<protein>
    <submittedName>
        <fullName evidence="1">Uncharacterized protein</fullName>
    </submittedName>
</protein>